<keyword evidence="1" id="KW-0812">Transmembrane</keyword>
<name>A0A2Z2KJL0_9BACL</name>
<evidence type="ECO:0000313" key="2">
    <source>
        <dbReference type="EMBL" id="ASA26454.1"/>
    </source>
</evidence>
<dbReference type="KEGG" id="pdh:B9T62_23990"/>
<feature type="transmembrane region" description="Helical" evidence="1">
    <location>
        <begin position="55"/>
        <end position="85"/>
    </location>
</feature>
<feature type="transmembrane region" description="Helical" evidence="1">
    <location>
        <begin position="91"/>
        <end position="113"/>
    </location>
</feature>
<sequence length="114" mass="12540">MILRPRRRLDYPRQTREHREEYAAEINPLPLHASQSRKEAGPAAEEKQGSRMLGYAGLAFGIASLFIWSAITGPAAIVLGLYAYSKGRKTAGAWAIGLGFVAALSYFVMIPFAR</sequence>
<keyword evidence="1" id="KW-1133">Transmembrane helix</keyword>
<evidence type="ECO:0000313" key="3">
    <source>
        <dbReference type="Proteomes" id="UP000249890"/>
    </source>
</evidence>
<dbReference type="EMBL" id="CP021780">
    <property type="protein sequence ID" value="ASA26454.1"/>
    <property type="molecule type" value="Genomic_DNA"/>
</dbReference>
<dbReference type="Proteomes" id="UP000249890">
    <property type="component" value="Chromosome"/>
</dbReference>
<proteinExistence type="predicted"/>
<evidence type="ECO:0008006" key="4">
    <source>
        <dbReference type="Google" id="ProtNLM"/>
    </source>
</evidence>
<gene>
    <name evidence="2" type="ORF">B9T62_23990</name>
</gene>
<dbReference type="OrthoDB" id="1754157at2"/>
<organism evidence="2 3">
    <name type="scientific">Paenibacillus donghaensis</name>
    <dbReference type="NCBI Taxonomy" id="414771"/>
    <lineage>
        <taxon>Bacteria</taxon>
        <taxon>Bacillati</taxon>
        <taxon>Bacillota</taxon>
        <taxon>Bacilli</taxon>
        <taxon>Bacillales</taxon>
        <taxon>Paenibacillaceae</taxon>
        <taxon>Paenibacillus</taxon>
    </lineage>
</organism>
<keyword evidence="3" id="KW-1185">Reference proteome</keyword>
<dbReference type="AlphaFoldDB" id="A0A2Z2KJL0"/>
<dbReference type="InterPro" id="IPR055338">
    <property type="entry name" value="YqfX-like"/>
</dbReference>
<dbReference type="PANTHER" id="PTHR40040:SF1">
    <property type="entry name" value="MEMBRANE PROTEIN"/>
    <property type="match status" value="1"/>
</dbReference>
<evidence type="ECO:0000256" key="1">
    <source>
        <dbReference type="SAM" id="Phobius"/>
    </source>
</evidence>
<reference evidence="2 3" key="1">
    <citation type="submission" date="2017-06" db="EMBL/GenBank/DDBJ databases">
        <title>Complete genome sequence of Paenibacillus donghaensis KCTC 13049T isolated from East Sea sediment, South Korea.</title>
        <authorList>
            <person name="Jung B.K."/>
            <person name="Hong S.-J."/>
            <person name="Shin J.-H."/>
        </authorList>
    </citation>
    <scope>NUCLEOTIDE SEQUENCE [LARGE SCALE GENOMIC DNA]</scope>
    <source>
        <strain evidence="2 3">KCTC 13049</strain>
    </source>
</reference>
<dbReference type="PANTHER" id="PTHR40040">
    <property type="entry name" value="SMALL HYDROPHOBIC PROTEIN-RELATED"/>
    <property type="match status" value="1"/>
</dbReference>
<keyword evidence="1" id="KW-0472">Membrane</keyword>
<accession>A0A2Z2KJL0</accession>
<protein>
    <recommendedName>
        <fullName evidence="4">DUF4190 domain-containing protein</fullName>
    </recommendedName>
</protein>